<gene>
    <name evidence="1" type="ORF">DDV96_13640</name>
</gene>
<evidence type="ECO:0000313" key="2">
    <source>
        <dbReference type="Proteomes" id="UP000245962"/>
    </source>
</evidence>
<reference evidence="1 2" key="1">
    <citation type="submission" date="2018-04" db="EMBL/GenBank/DDBJ databases">
        <title>Marixanthomonas spongiae HN-E44 sp. nov., isolated from a marine sponge.</title>
        <authorList>
            <person name="Luo L."/>
            <person name="Zhuang L."/>
        </authorList>
    </citation>
    <scope>NUCLEOTIDE SEQUENCE [LARGE SCALE GENOMIC DNA]</scope>
    <source>
        <strain evidence="1 2">HN-E44</strain>
    </source>
</reference>
<comment type="caution">
    <text evidence="1">The sequence shown here is derived from an EMBL/GenBank/DDBJ whole genome shotgun (WGS) entry which is preliminary data.</text>
</comment>
<keyword evidence="2" id="KW-1185">Reference proteome</keyword>
<organism evidence="1 2">
    <name type="scientific">Marixanthomonas spongiae</name>
    <dbReference type="NCBI Taxonomy" id="2174845"/>
    <lineage>
        <taxon>Bacteria</taxon>
        <taxon>Pseudomonadati</taxon>
        <taxon>Bacteroidota</taxon>
        <taxon>Flavobacteriia</taxon>
        <taxon>Flavobacteriales</taxon>
        <taxon>Flavobacteriaceae</taxon>
        <taxon>Marixanthomonas</taxon>
    </lineage>
</organism>
<sequence>MVLKIYSVIFFFFFFGNIYAQRPLPEECYLKKTNKQWIKTFKKAETTEIRLNLIKEKLLEDAIYLDNERKIVAKGDRCGCPIRFGLIVPGKKWLVLDLNENPELEDLFPDITPETIDNIKLSEFEENKLNRYAVDKCSGVTLYSSDRWLKRRIRKLDLE</sequence>
<proteinExistence type="predicted"/>
<evidence type="ECO:0000313" key="1">
    <source>
        <dbReference type="EMBL" id="PVW13403.1"/>
    </source>
</evidence>
<dbReference type="EMBL" id="QEHR01000009">
    <property type="protein sequence ID" value="PVW13403.1"/>
    <property type="molecule type" value="Genomic_DNA"/>
</dbReference>
<protein>
    <submittedName>
        <fullName evidence="1">Uncharacterized protein</fullName>
    </submittedName>
</protein>
<accession>A0A2U0HX05</accession>
<dbReference type="Proteomes" id="UP000245962">
    <property type="component" value="Unassembled WGS sequence"/>
</dbReference>
<name>A0A2U0HX05_9FLAO</name>
<dbReference type="AlphaFoldDB" id="A0A2U0HX05"/>